<name>A0A2P2Q1F1_RHIMU</name>
<dbReference type="AlphaFoldDB" id="A0A2P2Q1F1"/>
<protein>
    <submittedName>
        <fullName evidence="1">Uncharacterized protein</fullName>
    </submittedName>
</protein>
<proteinExistence type="predicted"/>
<dbReference type="EMBL" id="GGEC01080330">
    <property type="protein sequence ID" value="MBX60814.1"/>
    <property type="molecule type" value="Transcribed_RNA"/>
</dbReference>
<evidence type="ECO:0000313" key="1">
    <source>
        <dbReference type="EMBL" id="MBX60814.1"/>
    </source>
</evidence>
<organism evidence="1">
    <name type="scientific">Rhizophora mucronata</name>
    <name type="common">Asiatic mangrove</name>
    <dbReference type="NCBI Taxonomy" id="61149"/>
    <lineage>
        <taxon>Eukaryota</taxon>
        <taxon>Viridiplantae</taxon>
        <taxon>Streptophyta</taxon>
        <taxon>Embryophyta</taxon>
        <taxon>Tracheophyta</taxon>
        <taxon>Spermatophyta</taxon>
        <taxon>Magnoliopsida</taxon>
        <taxon>eudicotyledons</taxon>
        <taxon>Gunneridae</taxon>
        <taxon>Pentapetalae</taxon>
        <taxon>rosids</taxon>
        <taxon>fabids</taxon>
        <taxon>Malpighiales</taxon>
        <taxon>Rhizophoraceae</taxon>
        <taxon>Rhizophora</taxon>
    </lineage>
</organism>
<reference evidence="1" key="1">
    <citation type="submission" date="2018-02" db="EMBL/GenBank/DDBJ databases">
        <title>Rhizophora mucronata_Transcriptome.</title>
        <authorList>
            <person name="Meera S.P."/>
            <person name="Sreeshan A."/>
            <person name="Augustine A."/>
        </authorList>
    </citation>
    <scope>NUCLEOTIDE SEQUENCE</scope>
    <source>
        <tissue evidence="1">Leaf</tissue>
    </source>
</reference>
<accession>A0A2P2Q1F1</accession>
<sequence>MIVGEGLAQVHAQNQVMAANQ</sequence>